<evidence type="ECO:0000256" key="4">
    <source>
        <dbReference type="ARBA" id="ARBA00022989"/>
    </source>
</evidence>
<feature type="transmembrane region" description="Helical" evidence="7">
    <location>
        <begin position="224"/>
        <end position="248"/>
    </location>
</feature>
<dbReference type="InterPro" id="IPR053071">
    <property type="entry name" value="GPCR1-related_rcpt"/>
</dbReference>
<comment type="subcellular location">
    <subcellularLocation>
        <location evidence="1">Membrane</location>
    </subcellularLocation>
</comment>
<keyword evidence="8" id="KW-0732">Signal</keyword>
<feature type="compositionally biased region" description="Basic residues" evidence="6">
    <location>
        <begin position="499"/>
        <end position="510"/>
    </location>
</feature>
<dbReference type="Gene3D" id="1.20.1070.10">
    <property type="entry name" value="Rhodopsin 7-helix transmembrane proteins"/>
    <property type="match status" value="2"/>
</dbReference>
<evidence type="ECO:0000256" key="3">
    <source>
        <dbReference type="ARBA" id="ARBA00022692"/>
    </source>
</evidence>
<feature type="transmembrane region" description="Helical" evidence="7">
    <location>
        <begin position="695"/>
        <end position="717"/>
    </location>
</feature>
<feature type="region of interest" description="Disordered" evidence="6">
    <location>
        <begin position="586"/>
        <end position="605"/>
    </location>
</feature>
<evidence type="ECO:0000256" key="7">
    <source>
        <dbReference type="SAM" id="Phobius"/>
    </source>
</evidence>
<dbReference type="SUPFAM" id="SSF81321">
    <property type="entry name" value="Family A G protein-coupled receptor-like"/>
    <property type="match status" value="1"/>
</dbReference>
<dbReference type="CDD" id="cd14978">
    <property type="entry name" value="7tmA_FMRFamide_R-like"/>
    <property type="match status" value="1"/>
</dbReference>
<feature type="chain" id="PRO_5039109265" evidence="8">
    <location>
        <begin position="22"/>
        <end position="1004"/>
    </location>
</feature>
<reference evidence="10" key="2">
    <citation type="journal article" date="2021" name="World Allergy Organ. J.">
        <title>Chromosome-level assembly of Dermatophagoides farinae genome and transcriptome reveals two novel allergens Der f 37 and Der f 39.</title>
        <authorList>
            <person name="Chen J."/>
            <person name="Cai Z."/>
            <person name="Fan D."/>
            <person name="Hu J."/>
            <person name="Hou Y."/>
            <person name="He Y."/>
            <person name="Zhang Z."/>
            <person name="Zhao Z."/>
            <person name="Gao P."/>
            <person name="Hu W."/>
            <person name="Sun J."/>
            <person name="Li J."/>
            <person name="Ji K."/>
        </authorList>
    </citation>
    <scope>NUCLEOTIDE SEQUENCE</scope>
    <source>
        <strain evidence="10">JKM2019</strain>
    </source>
</reference>
<dbReference type="GO" id="GO:0016020">
    <property type="term" value="C:membrane"/>
    <property type="evidence" value="ECO:0007669"/>
    <property type="project" value="UniProtKB-SubCell"/>
</dbReference>
<feature type="compositionally biased region" description="Polar residues" evidence="6">
    <location>
        <begin position="514"/>
        <end position="524"/>
    </location>
</feature>
<feature type="compositionally biased region" description="Basic and acidic residues" evidence="6">
    <location>
        <begin position="588"/>
        <end position="602"/>
    </location>
</feature>
<accession>A0A9D4P1M3</accession>
<evidence type="ECO:0000313" key="10">
    <source>
        <dbReference type="EMBL" id="KAH7641989.1"/>
    </source>
</evidence>
<feature type="signal peptide" evidence="8">
    <location>
        <begin position="1"/>
        <end position="21"/>
    </location>
</feature>
<feature type="transmembrane region" description="Helical" evidence="7">
    <location>
        <begin position="347"/>
        <end position="364"/>
    </location>
</feature>
<dbReference type="Proteomes" id="UP000828236">
    <property type="component" value="Unassembled WGS sequence"/>
</dbReference>
<evidence type="ECO:0000256" key="5">
    <source>
        <dbReference type="ARBA" id="ARBA00023136"/>
    </source>
</evidence>
<comment type="similarity">
    <text evidence="2">Belongs to the G-protein coupled receptor 1 family.</text>
</comment>
<organism evidence="10">
    <name type="scientific">Dermatophagoides farinae</name>
    <name type="common">American house dust mite</name>
    <dbReference type="NCBI Taxonomy" id="6954"/>
    <lineage>
        <taxon>Eukaryota</taxon>
        <taxon>Metazoa</taxon>
        <taxon>Ecdysozoa</taxon>
        <taxon>Arthropoda</taxon>
        <taxon>Chelicerata</taxon>
        <taxon>Arachnida</taxon>
        <taxon>Acari</taxon>
        <taxon>Acariformes</taxon>
        <taxon>Sarcoptiformes</taxon>
        <taxon>Astigmata</taxon>
        <taxon>Psoroptidia</taxon>
        <taxon>Analgoidea</taxon>
        <taxon>Pyroglyphidae</taxon>
        <taxon>Dermatophagoidinae</taxon>
        <taxon>Dermatophagoides</taxon>
    </lineage>
</organism>
<proteinExistence type="inferred from homology"/>
<dbReference type="AlphaFoldDB" id="A0A9D4P1M3"/>
<evidence type="ECO:0000256" key="8">
    <source>
        <dbReference type="SAM" id="SignalP"/>
    </source>
</evidence>
<comment type="caution">
    <text evidence="10">The sequence shown here is derived from an EMBL/GenBank/DDBJ whole genome shotgun (WGS) entry which is preliminary data.</text>
</comment>
<dbReference type="Pfam" id="PF00001">
    <property type="entry name" value="7tm_1"/>
    <property type="match status" value="1"/>
</dbReference>
<reference evidence="10" key="1">
    <citation type="submission" date="2020-06" db="EMBL/GenBank/DDBJ databases">
        <authorList>
            <person name="Ji K."/>
            <person name="Li J."/>
        </authorList>
    </citation>
    <scope>NUCLEOTIDE SEQUENCE</scope>
    <source>
        <strain evidence="10">JKM2019</strain>
        <tissue evidence="10">Whole body</tissue>
    </source>
</reference>
<dbReference type="GO" id="GO:0004930">
    <property type="term" value="F:G protein-coupled receptor activity"/>
    <property type="evidence" value="ECO:0007669"/>
    <property type="project" value="InterPro"/>
</dbReference>
<dbReference type="InterPro" id="IPR017452">
    <property type="entry name" value="GPCR_Rhodpsn_7TM"/>
</dbReference>
<dbReference type="PANTHER" id="PTHR47023">
    <property type="entry name" value="SEX PEPTIDE RECEPTOR"/>
    <property type="match status" value="1"/>
</dbReference>
<dbReference type="EMBL" id="SDOV01000004">
    <property type="protein sequence ID" value="KAH7641989.1"/>
    <property type="molecule type" value="Genomic_DNA"/>
</dbReference>
<dbReference type="PROSITE" id="PS50262">
    <property type="entry name" value="G_PROTEIN_RECEP_F1_2"/>
    <property type="match status" value="1"/>
</dbReference>
<feature type="region of interest" description="Disordered" evidence="6">
    <location>
        <begin position="494"/>
        <end position="524"/>
    </location>
</feature>
<keyword evidence="3 7" id="KW-0812">Transmembrane</keyword>
<evidence type="ECO:0000256" key="1">
    <source>
        <dbReference type="ARBA" id="ARBA00004370"/>
    </source>
</evidence>
<name>A0A9D4P1M3_DERFA</name>
<feature type="transmembrane region" description="Helical" evidence="7">
    <location>
        <begin position="405"/>
        <end position="434"/>
    </location>
</feature>
<dbReference type="PRINTS" id="PR00237">
    <property type="entry name" value="GPCRRHODOPSN"/>
</dbReference>
<gene>
    <name evidence="10" type="ORF">HUG17_5034</name>
</gene>
<dbReference type="InterPro" id="IPR000276">
    <property type="entry name" value="GPCR_Rhodpsn"/>
</dbReference>
<evidence type="ECO:0000259" key="9">
    <source>
        <dbReference type="PROSITE" id="PS50262"/>
    </source>
</evidence>
<keyword evidence="4 7" id="KW-1133">Transmembrane helix</keyword>
<dbReference type="PANTHER" id="PTHR47023:SF1">
    <property type="entry name" value="SEX PEPTIDE RECEPTOR"/>
    <property type="match status" value="1"/>
</dbReference>
<evidence type="ECO:0000256" key="2">
    <source>
        <dbReference type="ARBA" id="ARBA00010663"/>
    </source>
</evidence>
<keyword evidence="5 7" id="KW-0472">Membrane</keyword>
<keyword evidence="10" id="KW-0675">Receptor</keyword>
<feature type="domain" description="G-protein coupled receptors family 1 profile" evidence="9">
    <location>
        <begin position="241"/>
        <end position="714"/>
    </location>
</feature>
<feature type="transmembrane region" description="Helical" evidence="7">
    <location>
        <begin position="652"/>
        <end position="675"/>
    </location>
</feature>
<feature type="transmembrane region" description="Helical" evidence="7">
    <location>
        <begin position="301"/>
        <end position="326"/>
    </location>
</feature>
<sequence length="1004" mass="115879">MMIPTSILPLLFAFATGVGRGGHITSVGSHIHTVNAVDPLNPMIITTTTDASFTTSNYDCHFSMYNIWNQLSSLMISMSSSMNDDNDNQRFKHYNNENNNQNHQMYEYDRKLNLNHQKQQKRYYYRHKYAHQNIDTDVINQGSTTHTLIPSFMPDIVAGMNNVSDNDEYSGDNEFMDENWFNYDYNNSAVLFTNGHDPDFRLPHMHNITFLLNVSRDIPEKLRILLFGYVLPNLFALTIITNLLIVAVLSQQHMRTPTNLVLLGMAIADLLTLLIPSPWYIYLFTMGHHHESIYPVKTCYIFHWMYEILPPLFHTYSIWLTLLLAGQRYIYVCHFSLARRWCTVPQVIRAMLILLAVAILHQSTRFFDRKFLPIKYVLDEKIFEGCEYHTSEWVIRYFGEDLYYIFYYGFRIIFVHMGPCILLVWLNVLLFRALHRTRKTRKRLLSCSRGTTTMAAGPTSIVTMMMMTQTNNSTRRSIGSIHTNIHNNNNNNNNDHHLNKINHHQHHHRNQTNGSMDESTNQNINDHQNCKHLAQSVSIHINATNNENSDHPATAANHQIIDCDLDDVDDNDDDDNNNLVVNHIKHKASSDDQHQSQIKDDPNTIFSNSPTAFNRYGGSIQRENSSIKLTHQMADTNTNKIRLNRLDSRSTTVMLIVIVSMFLFLEIPFALTTILHVVQSAFQMELVNYSVLNSIIMMNNFFIIVSYPINFAIYCGMSRQFRITFHQSILASSWKRLHWLSVRFYGFRYFRRNRNKNSTTATAHDNNGHSSDHDGMIDKSFVSAADLAEKRIDCSEIMAAYGNTQSDINNLMNLFPTTNEIELEQQQQQSSGHDKNISNENNDSNVKETDSNSKSFTVTNDFDNTVAITQLLPTYDPTPDHNNDIINEPLFVSNVNNQQENKLSSTMIKSKNHLKQNESTIVIYDDNDEGHLDSYTQHHENFICDSKSNNNHQQQTSFAQHWDQHSEKSYQIDSTMKITTTSSTTTTTTTTTSSKNKFLLETNL</sequence>
<feature type="transmembrane region" description="Helical" evidence="7">
    <location>
        <begin position="260"/>
        <end position="281"/>
    </location>
</feature>
<feature type="region of interest" description="Disordered" evidence="6">
    <location>
        <begin position="824"/>
        <end position="858"/>
    </location>
</feature>
<evidence type="ECO:0000256" key="6">
    <source>
        <dbReference type="SAM" id="MobiDB-lite"/>
    </source>
</evidence>
<protein>
    <submittedName>
        <fullName evidence="10">Thyrotropin-releasing hormone receptor-like protein 2</fullName>
    </submittedName>
</protein>